<proteinExistence type="predicted"/>
<keyword evidence="2" id="KW-0547">Nucleotide-binding</keyword>
<evidence type="ECO:0000256" key="4">
    <source>
        <dbReference type="ARBA" id="ARBA00022967"/>
    </source>
</evidence>
<evidence type="ECO:0000313" key="6">
    <source>
        <dbReference type="EMBL" id="CAB4664340.1"/>
    </source>
</evidence>
<dbReference type="InterPro" id="IPR003439">
    <property type="entry name" value="ABC_transporter-like_ATP-bd"/>
</dbReference>
<evidence type="ECO:0000256" key="2">
    <source>
        <dbReference type="ARBA" id="ARBA00022741"/>
    </source>
</evidence>
<sequence>MPNDIKNFPVLQTTDVSIVRDGRTILDSASLTVHSTDRWVILGPNGCGKTTLLRVLALYLHPSSGKFLVQGQELGTFDIRPIRPRIAYMSASLAAEIRPVLTATQVVMSAKYGALETWWHSYTDEDRHNAIECLTRLDVAWCAERELGSLSSGEQQRVLLARALMTNPIALLLDEPTARLDLGGRENLIQLLHSFSNNNPLLPSVVVTHHVDEIPLSTTHCALMRDGKIVAAGPLRETLSSESLTACFGTTLTLEQRANGRYSAYAP</sequence>
<dbReference type="EMBL" id="CAEZZL010000061">
    <property type="protein sequence ID" value="CAB4763655.1"/>
    <property type="molecule type" value="Genomic_DNA"/>
</dbReference>
<dbReference type="PROSITE" id="PS50893">
    <property type="entry name" value="ABC_TRANSPORTER_2"/>
    <property type="match status" value="1"/>
</dbReference>
<organism evidence="6">
    <name type="scientific">freshwater metagenome</name>
    <dbReference type="NCBI Taxonomy" id="449393"/>
    <lineage>
        <taxon>unclassified sequences</taxon>
        <taxon>metagenomes</taxon>
        <taxon>ecological metagenomes</taxon>
    </lineage>
</organism>
<keyword evidence="3" id="KW-0067">ATP-binding</keyword>
<keyword evidence="1" id="KW-0813">Transport</keyword>
<dbReference type="EMBL" id="CAEZXA010000006">
    <property type="protein sequence ID" value="CAB4664340.1"/>
    <property type="molecule type" value="Genomic_DNA"/>
</dbReference>
<keyword evidence="4" id="KW-1278">Translocase</keyword>
<protein>
    <submittedName>
        <fullName evidence="6">Unannotated protein</fullName>
    </submittedName>
</protein>
<dbReference type="Gene3D" id="3.40.50.300">
    <property type="entry name" value="P-loop containing nucleotide triphosphate hydrolases"/>
    <property type="match status" value="1"/>
</dbReference>
<feature type="domain" description="ABC transporter" evidence="5">
    <location>
        <begin position="11"/>
        <end position="251"/>
    </location>
</feature>
<dbReference type="PANTHER" id="PTHR42794">
    <property type="entry name" value="HEMIN IMPORT ATP-BINDING PROTEIN HMUV"/>
    <property type="match status" value="1"/>
</dbReference>
<dbReference type="GO" id="GO:0005524">
    <property type="term" value="F:ATP binding"/>
    <property type="evidence" value="ECO:0007669"/>
    <property type="project" value="UniProtKB-KW"/>
</dbReference>
<reference evidence="6" key="1">
    <citation type="submission" date="2020-05" db="EMBL/GenBank/DDBJ databases">
        <authorList>
            <person name="Chiriac C."/>
            <person name="Salcher M."/>
            <person name="Ghai R."/>
            <person name="Kavagutti S V."/>
        </authorList>
    </citation>
    <scope>NUCLEOTIDE SEQUENCE</scope>
</reference>
<dbReference type="Pfam" id="PF00005">
    <property type="entry name" value="ABC_tran"/>
    <property type="match status" value="1"/>
</dbReference>
<evidence type="ECO:0000259" key="5">
    <source>
        <dbReference type="PROSITE" id="PS50893"/>
    </source>
</evidence>
<evidence type="ECO:0000313" key="7">
    <source>
        <dbReference type="EMBL" id="CAB4763655.1"/>
    </source>
</evidence>
<dbReference type="PANTHER" id="PTHR42794:SF1">
    <property type="entry name" value="HEMIN IMPORT ATP-BINDING PROTEIN HMUV"/>
    <property type="match status" value="1"/>
</dbReference>
<dbReference type="InterPro" id="IPR003593">
    <property type="entry name" value="AAA+_ATPase"/>
</dbReference>
<evidence type="ECO:0000256" key="3">
    <source>
        <dbReference type="ARBA" id="ARBA00022840"/>
    </source>
</evidence>
<dbReference type="PROSITE" id="PS00211">
    <property type="entry name" value="ABC_TRANSPORTER_1"/>
    <property type="match status" value="1"/>
</dbReference>
<accession>A0A6J6LR38</accession>
<dbReference type="InterPro" id="IPR017871">
    <property type="entry name" value="ABC_transporter-like_CS"/>
</dbReference>
<gene>
    <name evidence="6" type="ORF">UFOPK2334_00152</name>
    <name evidence="7" type="ORF">UFOPK2870_00837</name>
</gene>
<dbReference type="SUPFAM" id="SSF52540">
    <property type="entry name" value="P-loop containing nucleoside triphosphate hydrolases"/>
    <property type="match status" value="1"/>
</dbReference>
<name>A0A6J6LR38_9ZZZZ</name>
<dbReference type="AlphaFoldDB" id="A0A6J6LR38"/>
<dbReference type="InterPro" id="IPR027417">
    <property type="entry name" value="P-loop_NTPase"/>
</dbReference>
<evidence type="ECO:0000256" key="1">
    <source>
        <dbReference type="ARBA" id="ARBA00022448"/>
    </source>
</evidence>
<dbReference type="SMART" id="SM00382">
    <property type="entry name" value="AAA"/>
    <property type="match status" value="1"/>
</dbReference>
<dbReference type="GO" id="GO:0016887">
    <property type="term" value="F:ATP hydrolysis activity"/>
    <property type="evidence" value="ECO:0007669"/>
    <property type="project" value="InterPro"/>
</dbReference>